<reference evidence="1" key="4">
    <citation type="journal article" date="2012" name="Microbes Environ.">
        <title>Novel conjugative transferable multiple drug resistance plasmid pAQU1 from Photobacterium damselae subsp. damselae isolated from marine aquaculture environment.</title>
        <authorList>
            <person name="Nonaka L."/>
            <person name="Maruyama F."/>
            <person name="Miyamoto M."/>
            <person name="Miyakoshi M."/>
            <person name="Kurokawa K."/>
            <person name="Masuda M."/>
        </authorList>
    </citation>
    <scope>NUCLEOTIDE SEQUENCE</scope>
    <source>
        <strain evidence="1">04Ya311</strain>
        <plasmid evidence="1">pAQU1</plasmid>
    </source>
</reference>
<sequence length="161" mass="18091">MSAICIIDTSVFLNILDVPNRNDQREEVFASFEEYIQLEATFILPMATIVETGNHIAQNGNGAKRREVALKFCEQVEAALNDKAPYKVSEFPKPKEVLEWLGNFPQHAGTNKSTTKPNEGTSFGDLSIIEEFNKCVDKFSMSEVFIWSLDSDLAAYHRGQP</sequence>
<geneLocation type="plasmid" evidence="1">
    <name>pAQU1</name>
</geneLocation>
<dbReference type="RefSeq" id="WP_014386674.1">
    <property type="nucleotide sequence ID" value="NC_016983.1"/>
</dbReference>
<accession>H1A9E1</accession>
<protein>
    <recommendedName>
        <fullName evidence="2">PIN domain-containing protein</fullName>
    </recommendedName>
</protein>
<reference evidence="1" key="1">
    <citation type="journal article" date="2007" name="J. Microbiol.">
        <title>The diversity of multi-drug resistance profiles in tetracycline-resistant Vibrio species isolated from coastal sediments and seawater.</title>
        <authorList>
            <person name="Neela F.A."/>
            <person name="Nonaka L."/>
            <person name="Suzuki S."/>
        </authorList>
    </citation>
    <scope>NUCLEOTIDE SEQUENCE</scope>
    <source>
        <strain evidence="1">04Ya311</strain>
        <plasmid evidence="1">pAQU1</plasmid>
    </source>
</reference>
<reference evidence="1" key="3">
    <citation type="journal article" date="2009" name="World J. Microbiol. Biotechnol.">
        <title>Transfer of the chromosomally encoded tetracycline resistance gene tet(M) from marine bacteria to Escherichia coli and Enterococcus faecalis.</title>
        <authorList>
            <person name="Neela F.A."/>
            <person name="Nonaka L."/>
            <person name="Suzuki S."/>
            <person name="Rahman M.H."/>
        </authorList>
    </citation>
    <scope>NUCLEOTIDE SEQUENCE</scope>
    <source>
        <strain evidence="1">04Ya311</strain>
        <plasmid evidence="1">pAQU1</plasmid>
    </source>
</reference>
<evidence type="ECO:0008006" key="2">
    <source>
        <dbReference type="Google" id="ProtNLM"/>
    </source>
</evidence>
<organism evidence="1">
    <name type="scientific">Photobacterium damselae subsp. damselae</name>
    <name type="common">Listonella damsela</name>
    <dbReference type="NCBI Taxonomy" id="85581"/>
    <lineage>
        <taxon>Bacteria</taxon>
        <taxon>Pseudomonadati</taxon>
        <taxon>Pseudomonadota</taxon>
        <taxon>Gammaproteobacteria</taxon>
        <taxon>Vibrionales</taxon>
        <taxon>Vibrionaceae</taxon>
        <taxon>Photobacterium</taxon>
    </lineage>
</organism>
<name>H1A9E1_PHODD</name>
<keyword evidence="1" id="KW-0614">Plasmid</keyword>
<proteinExistence type="predicted"/>
<dbReference type="AlphaFoldDB" id="H1A9E1"/>
<dbReference type="EMBL" id="AB571865">
    <property type="protein sequence ID" value="BAL43226.1"/>
    <property type="molecule type" value="Genomic_DNA"/>
</dbReference>
<evidence type="ECO:0000313" key="1">
    <source>
        <dbReference type="EMBL" id="BAL43226.1"/>
    </source>
</evidence>
<reference evidence="1" key="2">
    <citation type="journal article" date="2007" name="Microbes Environ.">
        <title>Distribution of tetracycline resistance gene, tet(M) in Gram-positive and Gram-negative bacteria isolated from sediment and seawater at a coastal aquaculture site in Japan.</title>
        <authorList>
            <person name="Nonaka L."/>
            <person name="Ikeno K."/>
            <person name="Suzuki S."/>
        </authorList>
    </citation>
    <scope>NUCLEOTIDE SEQUENCE</scope>
    <source>
        <strain evidence="1">04Ya311</strain>
        <plasmid evidence="1">pAQU1</plasmid>
    </source>
</reference>